<proteinExistence type="predicted"/>
<sequence>MRTNSVSMVQLVKRIQAGSFEIPQFQRDFVWNESQVTLLIDSIARNYPIGSLLLIEKTPNIRLASRSVDAVIQEADQIEDSNSQNEELMPNVSFVLDGQQRLTSIARVFLNASKKRTYYFDLRAMYEDFGDGSTEWIKSHSKGKEEPITKKNGRFLRSDIVMNQEVASTYVASYFEDSDYIEELGGDKQKARKATARINGIFEIIRNYEVPYILLNGDEGIESICRVFETINSTGTRLTTFDLAVARYFPEPNLRELYEESLKTYPVLKNFEVDGERILQVLAIMSKWESVEPSRSVIEPSRSVLLDLREEDVTNLWNDAAKSLADAYSWAERYCGIRPRNVTNQSLLVSIAAMFGIFDYAKLKTKPNFDDQLKKWFFANVLQRGVRATNYKIATDCNILFEFAETYSLKEIPKVQLDEDTVINLTKQDNRYKALLSLMYSSIKTDFWTGAKLEDNIEIEDHHIFPKTLGRRGVGTLTNLDSICNLVPLTKESNRELGDTPPHEYFKRLRQRGLEQDLLDVTQKRLIESLIPFDVRHSDIDKYFSTDNYGTFLRARAQMLLSRVREIIGEALITDKIDDEEV</sequence>
<dbReference type="PANTHER" id="PTHR37292:SF2">
    <property type="entry name" value="DUF262 DOMAIN-CONTAINING PROTEIN"/>
    <property type="match status" value="1"/>
</dbReference>
<dbReference type="InterPro" id="IPR004919">
    <property type="entry name" value="GmrSD_N"/>
</dbReference>
<dbReference type="PANTHER" id="PTHR37292">
    <property type="entry name" value="VNG6097C"/>
    <property type="match status" value="1"/>
</dbReference>
<evidence type="ECO:0000313" key="2">
    <source>
        <dbReference type="EMBL" id="HFG19785.1"/>
    </source>
</evidence>
<accession>A0A7C3HYW5</accession>
<reference evidence="2" key="1">
    <citation type="journal article" date="2020" name="mSystems">
        <title>Genome- and Community-Level Interaction Insights into Carbon Utilization and Element Cycling Functions of Hydrothermarchaeota in Hydrothermal Sediment.</title>
        <authorList>
            <person name="Zhou Z."/>
            <person name="Liu Y."/>
            <person name="Xu W."/>
            <person name="Pan J."/>
            <person name="Luo Z.H."/>
            <person name="Li M."/>
        </authorList>
    </citation>
    <scope>NUCLEOTIDE SEQUENCE [LARGE SCALE GENOMIC DNA]</scope>
    <source>
        <strain evidence="2">SpSt-524</strain>
    </source>
</reference>
<evidence type="ECO:0000259" key="1">
    <source>
        <dbReference type="Pfam" id="PF03235"/>
    </source>
</evidence>
<comment type="caution">
    <text evidence="2">The sequence shown here is derived from an EMBL/GenBank/DDBJ whole genome shotgun (WGS) entry which is preliminary data.</text>
</comment>
<feature type="domain" description="GmrSD restriction endonucleases N-terminal" evidence="1">
    <location>
        <begin position="10"/>
        <end position="249"/>
    </location>
</feature>
<organism evidence="2">
    <name type="scientific">Meiothermus ruber</name>
    <dbReference type="NCBI Taxonomy" id="277"/>
    <lineage>
        <taxon>Bacteria</taxon>
        <taxon>Thermotogati</taxon>
        <taxon>Deinococcota</taxon>
        <taxon>Deinococci</taxon>
        <taxon>Thermales</taxon>
        <taxon>Thermaceae</taxon>
        <taxon>Meiothermus</taxon>
    </lineage>
</organism>
<dbReference type="RefSeq" id="WP_409656566.1">
    <property type="nucleotide sequence ID" value="NZ_JBKBUW010000029.1"/>
</dbReference>
<name>A0A7C3HYW5_MEIRU</name>
<dbReference type="AlphaFoldDB" id="A0A7C3HYW5"/>
<gene>
    <name evidence="2" type="ORF">ENS82_03560</name>
</gene>
<dbReference type="EMBL" id="DSWI01000010">
    <property type="protein sequence ID" value="HFG19785.1"/>
    <property type="molecule type" value="Genomic_DNA"/>
</dbReference>
<dbReference type="Pfam" id="PF03235">
    <property type="entry name" value="GmrSD_N"/>
    <property type="match status" value="1"/>
</dbReference>
<protein>
    <submittedName>
        <fullName evidence="2">DUF262 domain-containing protein</fullName>
    </submittedName>
</protein>